<keyword evidence="2" id="KW-0677">Repeat</keyword>
<sequence length="891" mass="98121">MGQLALDSLFCLPTGVSATLQQTSFDCAVEDKAPGGGGATAWGEPGALNGLEQQNPFSSLDCSSLDCERRRTASDRKNCWSPHINIAVVETPRVEGAETGCVQDSHLERQMGLILEKLEKTQGSSGMRKSGSPGHFRSRRPRDRKRKYSAAARRAAVGVSPGRLQETEETGGVDTKAGGVVGFKMEELDDRTYRLDPHCGGRSLVILKQGLYRCHQGRAPPETLNPGAGVMESVTVEDVAVGLSQEWALLDGARRHLCGHLTLDSCQALASWGPAPCRPSLGSRVGPGELRAAARGILRAAGVDCESQLKPKASTPERVILEENSPRDMHMGPGLDPRMQIRPEMGERGTPSVPEDRPALWESPWSSGYTGLKAAVRIQRVVMPVPALGLPGLWVAGGSALPAQGPTWFWEERAEEEATAPGVLTPCPREPVTFADVAVLFTPEEWLFLDSAQRSLYRDVMLENYRNLASVGDQLCPPSAFSHLEQREELWTTERGLFLGGRPGSQLQDSIPNQDIFVAIPSIGVKREQPQTGEKLYKYHELGKPFNVKPLFQCQRIHAGGDPYECPENGKSFLQTAHLLMPERIRSGDKTYACDRCERSFRYSSDLLRHEKTHTTEKCFECQECGQAFKYSSNLRRHMRVHTGEKPFECSQCGKTFTRNFNLILHQRNHTGEKPYACGDCGKAFNQPSSLRSHVRTHTGEKPFACSQCGKAFREHSSLKTHLRTHTREKPYACSQCGKPFRTSTHLNVHKRTHTGEKLYECATCGQVLSRLSTLKSHMRTHTGEKPYVCQDCGRAFSEPSSLRKHARTHTGKKPYACQECGRAFGQSSHLIVHVRTHSAGKPFACDQCEKAFRHSSSLTVHKRVHAGRGDVRHGGLPVSGSPPCGGPLAS</sequence>
<keyword evidence="7" id="KW-0732">Signal</keyword>
<dbReference type="Gene3D" id="6.10.140.140">
    <property type="match status" value="2"/>
</dbReference>
<evidence type="ECO:0000259" key="8">
    <source>
        <dbReference type="PROSITE" id="PS50157"/>
    </source>
</evidence>
<feature type="domain" description="C2H2-type" evidence="8">
    <location>
        <begin position="704"/>
        <end position="731"/>
    </location>
</feature>
<evidence type="ECO:0000313" key="10">
    <source>
        <dbReference type="Proteomes" id="UP000694910"/>
    </source>
</evidence>
<evidence type="ECO:0000256" key="7">
    <source>
        <dbReference type="SAM" id="SignalP"/>
    </source>
</evidence>
<dbReference type="InterPro" id="IPR036051">
    <property type="entry name" value="KRAB_dom_sf"/>
</dbReference>
<feature type="region of interest" description="Disordered" evidence="6">
    <location>
        <begin position="869"/>
        <end position="891"/>
    </location>
</feature>
<accession>A0ABM1DKL4</accession>
<dbReference type="InterPro" id="IPR036236">
    <property type="entry name" value="Znf_C2H2_sf"/>
</dbReference>
<dbReference type="Pfam" id="PF00096">
    <property type="entry name" value="zf-C2H2"/>
    <property type="match status" value="8"/>
</dbReference>
<dbReference type="PROSITE" id="PS00028">
    <property type="entry name" value="ZINC_FINGER_C2H2_1"/>
    <property type="match status" value="10"/>
</dbReference>
<dbReference type="PROSITE" id="PS50805">
    <property type="entry name" value="KRAB"/>
    <property type="match status" value="1"/>
</dbReference>
<feature type="domain" description="C2H2-type" evidence="8">
    <location>
        <begin position="592"/>
        <end position="619"/>
    </location>
</feature>
<dbReference type="SUPFAM" id="SSF109640">
    <property type="entry name" value="KRAB domain (Kruppel-associated box)"/>
    <property type="match status" value="2"/>
</dbReference>
<dbReference type="SUPFAM" id="SSF57667">
    <property type="entry name" value="beta-beta-alpha zinc fingers"/>
    <property type="match status" value="7"/>
</dbReference>
<dbReference type="SMART" id="SM00349">
    <property type="entry name" value="KRAB"/>
    <property type="match status" value="2"/>
</dbReference>
<evidence type="ECO:0000256" key="4">
    <source>
        <dbReference type="ARBA" id="ARBA00022833"/>
    </source>
</evidence>
<evidence type="ECO:0000313" key="11">
    <source>
        <dbReference type="RefSeq" id="XP_014652345.1"/>
    </source>
</evidence>
<evidence type="ECO:0000256" key="6">
    <source>
        <dbReference type="SAM" id="MobiDB-lite"/>
    </source>
</evidence>
<dbReference type="InterPro" id="IPR001909">
    <property type="entry name" value="KRAB"/>
</dbReference>
<dbReference type="InterPro" id="IPR050329">
    <property type="entry name" value="GLI_C2H2-zinc-finger"/>
</dbReference>
<dbReference type="RefSeq" id="XP_014652345.1">
    <property type="nucleotide sequence ID" value="XM_014796859.1"/>
</dbReference>
<dbReference type="SMART" id="SM00614">
    <property type="entry name" value="ZnF_BED"/>
    <property type="match status" value="2"/>
</dbReference>
<feature type="domain" description="C2H2-type" evidence="8">
    <location>
        <begin position="732"/>
        <end position="759"/>
    </location>
</feature>
<dbReference type="Pfam" id="PF13465">
    <property type="entry name" value="zf-H2C2_2"/>
    <property type="match status" value="1"/>
</dbReference>
<feature type="domain" description="C2H2-type" evidence="8">
    <location>
        <begin position="760"/>
        <end position="787"/>
    </location>
</feature>
<dbReference type="Pfam" id="PF01352">
    <property type="entry name" value="KRAB"/>
    <property type="match status" value="2"/>
</dbReference>
<keyword evidence="1" id="KW-0479">Metal-binding</keyword>
<feature type="domain" description="C2H2-type" evidence="8">
    <location>
        <begin position="648"/>
        <end position="675"/>
    </location>
</feature>
<feature type="signal peptide" evidence="7">
    <location>
        <begin position="1"/>
        <end position="18"/>
    </location>
</feature>
<dbReference type="InterPro" id="IPR013087">
    <property type="entry name" value="Znf_C2H2_type"/>
</dbReference>
<organism evidence="10 11">
    <name type="scientific">Ceratotherium simum simum</name>
    <name type="common">Southern white rhinoceros</name>
    <dbReference type="NCBI Taxonomy" id="73337"/>
    <lineage>
        <taxon>Eukaryota</taxon>
        <taxon>Metazoa</taxon>
        <taxon>Chordata</taxon>
        <taxon>Craniata</taxon>
        <taxon>Vertebrata</taxon>
        <taxon>Euteleostomi</taxon>
        <taxon>Mammalia</taxon>
        <taxon>Eutheria</taxon>
        <taxon>Laurasiatheria</taxon>
        <taxon>Perissodactyla</taxon>
        <taxon>Rhinocerotidae</taxon>
        <taxon>Ceratotherium</taxon>
    </lineage>
</organism>
<feature type="domain" description="C2H2-type" evidence="8">
    <location>
        <begin position="844"/>
        <end position="871"/>
    </location>
</feature>
<dbReference type="PANTHER" id="PTHR19818">
    <property type="entry name" value="ZINC FINGER PROTEIN ZIC AND GLI"/>
    <property type="match status" value="1"/>
</dbReference>
<evidence type="ECO:0000256" key="2">
    <source>
        <dbReference type="ARBA" id="ARBA00022737"/>
    </source>
</evidence>
<dbReference type="SMART" id="SM00355">
    <property type="entry name" value="ZnF_C2H2"/>
    <property type="match status" value="10"/>
</dbReference>
<dbReference type="CDD" id="cd07765">
    <property type="entry name" value="KRAB_A-box"/>
    <property type="match status" value="2"/>
</dbReference>
<evidence type="ECO:0000256" key="1">
    <source>
        <dbReference type="ARBA" id="ARBA00022723"/>
    </source>
</evidence>
<feature type="domain" description="KRAB" evidence="9">
    <location>
        <begin position="432"/>
        <end position="503"/>
    </location>
</feature>
<feature type="domain" description="C2H2-type" evidence="8">
    <location>
        <begin position="620"/>
        <end position="647"/>
    </location>
</feature>
<protein>
    <submittedName>
        <fullName evidence="11">Zinc finger protein 333</fullName>
    </submittedName>
</protein>
<feature type="domain" description="C2H2-type" evidence="8">
    <location>
        <begin position="788"/>
        <end position="815"/>
    </location>
</feature>
<dbReference type="PANTHER" id="PTHR19818:SF157">
    <property type="entry name" value="C2H2-TYPE DOMAIN-CONTAINING PROTEIN"/>
    <property type="match status" value="1"/>
</dbReference>
<proteinExistence type="predicted"/>
<keyword evidence="3 5" id="KW-0863">Zinc-finger</keyword>
<dbReference type="PROSITE" id="PS50157">
    <property type="entry name" value="ZINC_FINGER_C2H2_2"/>
    <property type="match status" value="11"/>
</dbReference>
<keyword evidence="10" id="KW-1185">Reference proteome</keyword>
<evidence type="ECO:0000256" key="5">
    <source>
        <dbReference type="PROSITE-ProRule" id="PRU00042"/>
    </source>
</evidence>
<feature type="domain" description="C2H2-type" evidence="8">
    <location>
        <begin position="676"/>
        <end position="703"/>
    </location>
</feature>
<feature type="domain" description="C2H2-type" evidence="8">
    <location>
        <begin position="816"/>
        <end position="843"/>
    </location>
</feature>
<keyword evidence="4" id="KW-0862">Zinc</keyword>
<name>A0ABM1DKL4_CERSS</name>
<evidence type="ECO:0000259" key="9">
    <source>
        <dbReference type="PROSITE" id="PS50805"/>
    </source>
</evidence>
<feature type="chain" id="PRO_5045589884" evidence="7">
    <location>
        <begin position="19"/>
        <end position="891"/>
    </location>
</feature>
<feature type="compositionally biased region" description="Basic residues" evidence="6">
    <location>
        <begin position="136"/>
        <end position="148"/>
    </location>
</feature>
<evidence type="ECO:0000256" key="3">
    <source>
        <dbReference type="ARBA" id="ARBA00022771"/>
    </source>
</evidence>
<dbReference type="Proteomes" id="UP000694910">
    <property type="component" value="Unplaced"/>
</dbReference>
<feature type="domain" description="C2H2-type" evidence="8">
    <location>
        <begin position="564"/>
        <end position="591"/>
    </location>
</feature>
<feature type="region of interest" description="Disordered" evidence="6">
    <location>
        <begin position="119"/>
        <end position="173"/>
    </location>
</feature>
<dbReference type="Gene3D" id="3.30.160.60">
    <property type="entry name" value="Classic Zinc Finger"/>
    <property type="match status" value="11"/>
</dbReference>
<dbReference type="GeneID" id="101400849"/>
<reference evidence="11" key="1">
    <citation type="submission" date="2025-08" db="UniProtKB">
        <authorList>
            <consortium name="RefSeq"/>
        </authorList>
    </citation>
    <scope>IDENTIFICATION</scope>
</reference>
<gene>
    <name evidence="11" type="primary">LOC101400849</name>
</gene>